<evidence type="ECO:0000256" key="1">
    <source>
        <dbReference type="ARBA" id="ARBA00001462"/>
    </source>
</evidence>
<evidence type="ECO:0000256" key="5">
    <source>
        <dbReference type="ARBA" id="ARBA00022729"/>
    </source>
</evidence>
<feature type="domain" description="Alpha-L-arabinofuranosidase C-terminal" evidence="8">
    <location>
        <begin position="503"/>
        <end position="689"/>
    </location>
</feature>
<dbReference type="EMBL" id="ML213608">
    <property type="protein sequence ID" value="TFK37413.1"/>
    <property type="molecule type" value="Genomic_DNA"/>
</dbReference>
<evidence type="ECO:0000256" key="2">
    <source>
        <dbReference type="ARBA" id="ARBA00004834"/>
    </source>
</evidence>
<organism evidence="9 10">
    <name type="scientific">Crucibulum laeve</name>
    <dbReference type="NCBI Taxonomy" id="68775"/>
    <lineage>
        <taxon>Eukaryota</taxon>
        <taxon>Fungi</taxon>
        <taxon>Dikarya</taxon>
        <taxon>Basidiomycota</taxon>
        <taxon>Agaricomycotina</taxon>
        <taxon>Agaricomycetes</taxon>
        <taxon>Agaricomycetidae</taxon>
        <taxon>Agaricales</taxon>
        <taxon>Agaricineae</taxon>
        <taxon>Nidulariaceae</taxon>
        <taxon>Crucibulum</taxon>
    </lineage>
</organism>
<dbReference type="STRING" id="68775.A0A5C3LYD7"/>
<evidence type="ECO:0000256" key="4">
    <source>
        <dbReference type="ARBA" id="ARBA00012670"/>
    </source>
</evidence>
<dbReference type="Gene3D" id="3.20.20.80">
    <property type="entry name" value="Glycosidases"/>
    <property type="match status" value="1"/>
</dbReference>
<evidence type="ECO:0000256" key="3">
    <source>
        <dbReference type="ARBA" id="ARBA00007186"/>
    </source>
</evidence>
<proteinExistence type="inferred from homology"/>
<keyword evidence="7" id="KW-0325">Glycoprotein</keyword>
<evidence type="ECO:0000259" key="8">
    <source>
        <dbReference type="SMART" id="SM00813"/>
    </source>
</evidence>
<evidence type="ECO:0000313" key="9">
    <source>
        <dbReference type="EMBL" id="TFK37413.1"/>
    </source>
</evidence>
<dbReference type="GO" id="GO:0046556">
    <property type="term" value="F:alpha-L-arabinofuranosidase activity"/>
    <property type="evidence" value="ECO:0007669"/>
    <property type="project" value="UniProtKB-EC"/>
</dbReference>
<keyword evidence="6 9" id="KW-0378">Hydrolase</keyword>
<accession>A0A5C3LYD7</accession>
<dbReference type="InterPro" id="IPR055235">
    <property type="entry name" value="ASD1_cat"/>
</dbReference>
<dbReference type="PANTHER" id="PTHR31776:SF0">
    <property type="entry name" value="ALPHA-L-ARABINOFURANOSIDASE 1"/>
    <property type="match status" value="1"/>
</dbReference>
<gene>
    <name evidence="9" type="ORF">BDQ12DRAFT_685300</name>
</gene>
<dbReference type="EC" id="3.2.1.55" evidence="4"/>
<evidence type="ECO:0000313" key="10">
    <source>
        <dbReference type="Proteomes" id="UP000308652"/>
    </source>
</evidence>
<comment type="similarity">
    <text evidence="3">Belongs to the glycosyl hydrolase 51 family.</text>
</comment>
<dbReference type="GO" id="GO:0031222">
    <property type="term" value="P:arabinan catabolic process"/>
    <property type="evidence" value="ECO:0007669"/>
    <property type="project" value="UniProtKB-UniPathway"/>
</dbReference>
<sequence length="695" mass="74211">MSGWRALFVRSYSATREIFQLALRAGYSTYKQPIFSFYLTPSITTTIMAGVHWITGILLALSLKGCLASVTTVTVSATAAQAIPTTLWGLFCNKPTNSVKQGGDGGIYGELLQNRAFQKVTPNTPEALTGWRAIGGAGIAVVADPLPVSAALPNALQVTFPTGKIVPVGFGNTGYFGINVIKATAYKASFYYRFPTASTFKGTAVVGLQTAAGLSLGSVSVAISGTQTTWLQVSTTFTPSQSSTNTNNLFFITLDGTAAAGQTINFAMLSLFPPTYLSVVNGMRVDLGTAVAELTPGFLRFPGGRNLGNTIATRWQWNATVGKLVDRPGRIGTSGYVNTDGLGLYEFLTFCERISAKPIMGVYSGLSLDGSSVQESDILPYIQQAVDQVFILHRIFVGALRSSLGHAAAFPLTWVEIGNEVLQIYTVPLRSAVDYAYSSAKVQLFVKLTRSLGFIASSNVNSPILSPDPTHWDVHMFQTPAWFAQNSRYYDGFQRNGTLYLEGEYAARTSNDGGSGPMPLAFPTLESALGEAAFMTGIERNSDIVFGAAYSPLLNNVAGTAQQSPSLISFDLFSVYRSISFYSQKLFATNRPVAYLPSTLPDPNGSVFWSIGTTTGTQHIFKVVNIGGSPENITFVVPFNIASGTITVLKAADPTVSNSPTSPSAVVPVATTSTIPVTKSWTYVAPPFSLSIMRV</sequence>
<dbReference type="UniPathway" id="UPA00667"/>
<dbReference type="InterPro" id="IPR051563">
    <property type="entry name" value="Glycosyl_Hydrolase_51"/>
</dbReference>
<dbReference type="SMART" id="SM00813">
    <property type="entry name" value="Alpha-L-AF_C"/>
    <property type="match status" value="1"/>
</dbReference>
<protein>
    <recommendedName>
        <fullName evidence="4">non-reducing end alpha-L-arabinofuranosidase</fullName>
        <ecNumber evidence="4">3.2.1.55</ecNumber>
    </recommendedName>
</protein>
<dbReference type="AlphaFoldDB" id="A0A5C3LYD7"/>
<dbReference type="OrthoDB" id="406864at2759"/>
<dbReference type="SUPFAM" id="SSF51445">
    <property type="entry name" value="(Trans)glycosidases"/>
    <property type="match status" value="1"/>
</dbReference>
<comment type="catalytic activity">
    <reaction evidence="1">
        <text>Hydrolysis of terminal non-reducing alpha-L-arabinofuranoside residues in alpha-L-arabinosides.</text>
        <dbReference type="EC" id="3.2.1.55"/>
    </reaction>
</comment>
<keyword evidence="10" id="KW-1185">Reference proteome</keyword>
<dbReference type="GO" id="GO:0046373">
    <property type="term" value="P:L-arabinose metabolic process"/>
    <property type="evidence" value="ECO:0007669"/>
    <property type="project" value="InterPro"/>
</dbReference>
<dbReference type="PANTHER" id="PTHR31776">
    <property type="entry name" value="ALPHA-L-ARABINOFURANOSIDASE 1"/>
    <property type="match status" value="1"/>
</dbReference>
<evidence type="ECO:0000256" key="6">
    <source>
        <dbReference type="ARBA" id="ARBA00022801"/>
    </source>
</evidence>
<dbReference type="Gene3D" id="2.60.120.260">
    <property type="entry name" value="Galactose-binding domain-like"/>
    <property type="match status" value="1"/>
</dbReference>
<evidence type="ECO:0000256" key="7">
    <source>
        <dbReference type="ARBA" id="ARBA00023180"/>
    </source>
</evidence>
<dbReference type="Pfam" id="PF06964">
    <property type="entry name" value="Alpha-L-AF_C"/>
    <property type="match status" value="1"/>
</dbReference>
<name>A0A5C3LYD7_9AGAR</name>
<dbReference type="Proteomes" id="UP000308652">
    <property type="component" value="Unassembled WGS sequence"/>
</dbReference>
<dbReference type="InterPro" id="IPR017853">
    <property type="entry name" value="GH"/>
</dbReference>
<reference evidence="9 10" key="1">
    <citation type="journal article" date="2019" name="Nat. Ecol. Evol.">
        <title>Megaphylogeny resolves global patterns of mushroom evolution.</title>
        <authorList>
            <person name="Varga T."/>
            <person name="Krizsan K."/>
            <person name="Foldi C."/>
            <person name="Dima B."/>
            <person name="Sanchez-Garcia M."/>
            <person name="Sanchez-Ramirez S."/>
            <person name="Szollosi G.J."/>
            <person name="Szarkandi J.G."/>
            <person name="Papp V."/>
            <person name="Albert L."/>
            <person name="Andreopoulos W."/>
            <person name="Angelini C."/>
            <person name="Antonin V."/>
            <person name="Barry K.W."/>
            <person name="Bougher N.L."/>
            <person name="Buchanan P."/>
            <person name="Buyck B."/>
            <person name="Bense V."/>
            <person name="Catcheside P."/>
            <person name="Chovatia M."/>
            <person name="Cooper J."/>
            <person name="Damon W."/>
            <person name="Desjardin D."/>
            <person name="Finy P."/>
            <person name="Geml J."/>
            <person name="Haridas S."/>
            <person name="Hughes K."/>
            <person name="Justo A."/>
            <person name="Karasinski D."/>
            <person name="Kautmanova I."/>
            <person name="Kiss B."/>
            <person name="Kocsube S."/>
            <person name="Kotiranta H."/>
            <person name="LaButti K.M."/>
            <person name="Lechner B.E."/>
            <person name="Liimatainen K."/>
            <person name="Lipzen A."/>
            <person name="Lukacs Z."/>
            <person name="Mihaltcheva S."/>
            <person name="Morgado L.N."/>
            <person name="Niskanen T."/>
            <person name="Noordeloos M.E."/>
            <person name="Ohm R.A."/>
            <person name="Ortiz-Santana B."/>
            <person name="Ovrebo C."/>
            <person name="Racz N."/>
            <person name="Riley R."/>
            <person name="Savchenko A."/>
            <person name="Shiryaev A."/>
            <person name="Soop K."/>
            <person name="Spirin V."/>
            <person name="Szebenyi C."/>
            <person name="Tomsovsky M."/>
            <person name="Tulloss R.E."/>
            <person name="Uehling J."/>
            <person name="Grigoriev I.V."/>
            <person name="Vagvolgyi C."/>
            <person name="Papp T."/>
            <person name="Martin F.M."/>
            <person name="Miettinen O."/>
            <person name="Hibbett D.S."/>
            <person name="Nagy L.G."/>
        </authorList>
    </citation>
    <scope>NUCLEOTIDE SEQUENCE [LARGE SCALE GENOMIC DNA]</scope>
    <source>
        <strain evidence="9 10">CBS 166.37</strain>
    </source>
</reference>
<comment type="pathway">
    <text evidence="2">Glycan metabolism; L-arabinan degradation.</text>
</comment>
<dbReference type="Pfam" id="PF22848">
    <property type="entry name" value="ASD1_dom"/>
    <property type="match status" value="1"/>
</dbReference>
<dbReference type="InterPro" id="IPR010720">
    <property type="entry name" value="Alpha-L-AF_C"/>
</dbReference>
<keyword evidence="5" id="KW-0732">Signal</keyword>